<feature type="transmembrane region" description="Helical" evidence="6">
    <location>
        <begin position="103"/>
        <end position="130"/>
    </location>
</feature>
<proteinExistence type="predicted"/>
<dbReference type="InterPro" id="IPR001958">
    <property type="entry name" value="Tet-R_TetA/multi-R_MdtG-like"/>
</dbReference>
<dbReference type="PRINTS" id="PR01035">
    <property type="entry name" value="TCRTETA"/>
</dbReference>
<dbReference type="EMBL" id="JAMFTS010000002">
    <property type="protein sequence ID" value="KAJ4800161.1"/>
    <property type="molecule type" value="Genomic_DNA"/>
</dbReference>
<dbReference type="InterPro" id="IPR020846">
    <property type="entry name" value="MFS_dom"/>
</dbReference>
<dbReference type="PANTHER" id="PTHR23504">
    <property type="entry name" value="MAJOR FACILITATOR SUPERFAMILY DOMAIN-CONTAINING PROTEIN 10"/>
    <property type="match status" value="1"/>
</dbReference>
<protein>
    <submittedName>
        <fullName evidence="9">Major facilitator superfamily protein</fullName>
    </submittedName>
</protein>
<comment type="subcellular location">
    <subcellularLocation>
        <location evidence="1">Membrane</location>
        <topology evidence="1">Multi-pass membrane protein</topology>
    </subcellularLocation>
</comment>
<feature type="transmembrane region" description="Helical" evidence="6">
    <location>
        <begin position="307"/>
        <end position="324"/>
    </location>
</feature>
<reference evidence="9" key="1">
    <citation type="submission" date="2022-08" db="EMBL/GenBank/DDBJ databases">
        <authorList>
            <person name="Marques A."/>
        </authorList>
    </citation>
    <scope>NUCLEOTIDE SEQUENCE</scope>
    <source>
        <strain evidence="9">RhyPub2mFocal</strain>
        <tissue evidence="9">Leaves</tissue>
    </source>
</reference>
<comment type="caution">
    <text evidence="9">The sequence shown here is derived from an EMBL/GenBank/DDBJ whole genome shotgun (WGS) entry which is preliminary data.</text>
</comment>
<dbReference type="InterPro" id="IPR011701">
    <property type="entry name" value="MFS"/>
</dbReference>
<feature type="transmembrane region" description="Helical" evidence="6">
    <location>
        <begin position="142"/>
        <end position="164"/>
    </location>
</feature>
<keyword evidence="4 6" id="KW-1133">Transmembrane helix</keyword>
<dbReference type="Proteomes" id="UP001140206">
    <property type="component" value="Chromosome 2"/>
</dbReference>
<feature type="transmembrane region" description="Helical" evidence="6">
    <location>
        <begin position="7"/>
        <end position="33"/>
    </location>
</feature>
<accession>A0AAV8G9T1</accession>
<sequence length="429" mass="46129">MKELGDLTHLFVCTFLFYLSNCMVFPAITDVILEALCPGEDQCSLAIYLTGLQRAIIGLGALVVTPLVGNLSDKFGRKALLCIPVTSAIAPTVILAYSRSTVYFYAAYVFQIFAGIFCEGSMECLSLAYVADKVGERRRASYFGALSGIGTAGIVFGTIAARFLDTSSIFQVSAVLKVITAIHLKTFLPESDAGVSVSEESARPLCSSSSNSETAPTLLAFRTIPSFSDMANLLTSSATLSRVAIITFFFCLGESGLLAALLFFLKVHFQFNKNQFADLLLTTSTAGTISQLTLMPFLAQRLGEEKLLIVGLLAYCAQIFLYSIAWSYWVPYFCASLAILTVFISPSIRSMVSRKVGSTEQGLAQGCITGIGLLAGIIAPIAFTPLTAWFLSNEAPFDFKGFSILCAGFSMLAAFAVSITMWTKSSLAR</sequence>
<name>A0AAV8G9T1_9POAL</name>
<dbReference type="PROSITE" id="PS50850">
    <property type="entry name" value="MFS"/>
    <property type="match status" value="1"/>
</dbReference>
<dbReference type="CDD" id="cd17330">
    <property type="entry name" value="MFS_SLC46_TetA_like"/>
    <property type="match status" value="1"/>
</dbReference>
<dbReference type="SUPFAM" id="SSF103473">
    <property type="entry name" value="MFS general substrate transporter"/>
    <property type="match status" value="1"/>
</dbReference>
<dbReference type="Proteomes" id="UP001140206">
    <property type="component" value="Chromosome 5"/>
</dbReference>
<dbReference type="PANTHER" id="PTHR23504:SF1">
    <property type="entry name" value="GH21943P-RELATED"/>
    <property type="match status" value="1"/>
</dbReference>
<evidence type="ECO:0000256" key="2">
    <source>
        <dbReference type="ARBA" id="ARBA00022448"/>
    </source>
</evidence>
<dbReference type="Gene3D" id="1.20.1250.20">
    <property type="entry name" value="MFS general substrate transporter like domains"/>
    <property type="match status" value="1"/>
</dbReference>
<keyword evidence="5 6" id="KW-0472">Membrane</keyword>
<organism evidence="9 10">
    <name type="scientific">Rhynchospora pubera</name>
    <dbReference type="NCBI Taxonomy" id="906938"/>
    <lineage>
        <taxon>Eukaryota</taxon>
        <taxon>Viridiplantae</taxon>
        <taxon>Streptophyta</taxon>
        <taxon>Embryophyta</taxon>
        <taxon>Tracheophyta</taxon>
        <taxon>Spermatophyta</taxon>
        <taxon>Magnoliopsida</taxon>
        <taxon>Liliopsida</taxon>
        <taxon>Poales</taxon>
        <taxon>Cyperaceae</taxon>
        <taxon>Cyperoideae</taxon>
        <taxon>Rhynchosporeae</taxon>
        <taxon>Rhynchospora</taxon>
    </lineage>
</organism>
<evidence type="ECO:0000256" key="4">
    <source>
        <dbReference type="ARBA" id="ARBA00022989"/>
    </source>
</evidence>
<gene>
    <name evidence="9" type="ORF">LUZ62_051407</name>
    <name evidence="8" type="ORF">LUZ62_081062</name>
</gene>
<evidence type="ECO:0000313" key="9">
    <source>
        <dbReference type="EMBL" id="KAJ4800161.1"/>
    </source>
</evidence>
<evidence type="ECO:0000313" key="8">
    <source>
        <dbReference type="EMBL" id="KAJ4746657.1"/>
    </source>
</evidence>
<feature type="transmembrane region" description="Helical" evidence="6">
    <location>
        <begin position="243"/>
        <end position="265"/>
    </location>
</feature>
<evidence type="ECO:0000256" key="5">
    <source>
        <dbReference type="ARBA" id="ARBA00023136"/>
    </source>
</evidence>
<keyword evidence="3 6" id="KW-0812">Transmembrane</keyword>
<evidence type="ECO:0000256" key="3">
    <source>
        <dbReference type="ARBA" id="ARBA00022692"/>
    </source>
</evidence>
<evidence type="ECO:0000256" key="1">
    <source>
        <dbReference type="ARBA" id="ARBA00004141"/>
    </source>
</evidence>
<evidence type="ECO:0000259" key="7">
    <source>
        <dbReference type="PROSITE" id="PS50850"/>
    </source>
</evidence>
<evidence type="ECO:0000313" key="10">
    <source>
        <dbReference type="Proteomes" id="UP001140206"/>
    </source>
</evidence>
<keyword evidence="10" id="KW-1185">Reference proteome</keyword>
<feature type="transmembrane region" description="Helical" evidence="6">
    <location>
        <begin position="402"/>
        <end position="423"/>
    </location>
</feature>
<feature type="domain" description="Major facilitator superfamily (MFS) profile" evidence="7">
    <location>
        <begin position="6"/>
        <end position="425"/>
    </location>
</feature>
<dbReference type="Pfam" id="PF07690">
    <property type="entry name" value="MFS_1"/>
    <property type="match status" value="1"/>
</dbReference>
<dbReference type="AlphaFoldDB" id="A0AAV8G9T1"/>
<feature type="transmembrane region" description="Helical" evidence="6">
    <location>
        <begin position="45"/>
        <end position="67"/>
    </location>
</feature>
<evidence type="ECO:0000256" key="6">
    <source>
        <dbReference type="SAM" id="Phobius"/>
    </source>
</evidence>
<feature type="transmembrane region" description="Helical" evidence="6">
    <location>
        <begin position="330"/>
        <end position="348"/>
    </location>
</feature>
<keyword evidence="2" id="KW-0813">Transport</keyword>
<feature type="transmembrane region" description="Helical" evidence="6">
    <location>
        <begin position="368"/>
        <end position="390"/>
    </location>
</feature>
<feature type="transmembrane region" description="Helical" evidence="6">
    <location>
        <begin position="79"/>
        <end position="97"/>
    </location>
</feature>
<dbReference type="GO" id="GO:0016020">
    <property type="term" value="C:membrane"/>
    <property type="evidence" value="ECO:0007669"/>
    <property type="project" value="UniProtKB-SubCell"/>
</dbReference>
<dbReference type="InterPro" id="IPR036259">
    <property type="entry name" value="MFS_trans_sf"/>
</dbReference>
<dbReference type="GO" id="GO:0022857">
    <property type="term" value="F:transmembrane transporter activity"/>
    <property type="evidence" value="ECO:0007669"/>
    <property type="project" value="InterPro"/>
</dbReference>
<dbReference type="EMBL" id="JAMFTS010000005">
    <property type="protein sequence ID" value="KAJ4746657.1"/>
    <property type="molecule type" value="Genomic_DNA"/>
</dbReference>